<name>A0A2T0TQ67_9ACTN</name>
<feature type="region of interest" description="Disordered" evidence="1">
    <location>
        <begin position="90"/>
        <end position="110"/>
    </location>
</feature>
<comment type="caution">
    <text evidence="2">The sequence shown here is derived from an EMBL/GenBank/DDBJ whole genome shotgun (WGS) entry which is preliminary data.</text>
</comment>
<accession>A0A2T0TQ67</accession>
<evidence type="ECO:0000313" key="3">
    <source>
        <dbReference type="Proteomes" id="UP000239210"/>
    </source>
</evidence>
<organism evidence="2 3">
    <name type="scientific">Geodermatophilus tzadiensis</name>
    <dbReference type="NCBI Taxonomy" id="1137988"/>
    <lineage>
        <taxon>Bacteria</taxon>
        <taxon>Bacillati</taxon>
        <taxon>Actinomycetota</taxon>
        <taxon>Actinomycetes</taxon>
        <taxon>Geodermatophilales</taxon>
        <taxon>Geodermatophilaceae</taxon>
        <taxon>Geodermatophilus</taxon>
    </lineage>
</organism>
<gene>
    <name evidence="2" type="ORF">LY71_11151</name>
</gene>
<reference evidence="2 3" key="1">
    <citation type="submission" date="2018-03" db="EMBL/GenBank/DDBJ databases">
        <title>Genomic Encyclopedia of Archaeal and Bacterial Type Strains, Phase II (KMG-II): from individual species to whole genera.</title>
        <authorList>
            <person name="Goeker M."/>
        </authorList>
    </citation>
    <scope>NUCLEOTIDE SEQUENCE [LARGE SCALE GENOMIC DNA]</scope>
    <source>
        <strain evidence="2 3">DSM 45416</strain>
    </source>
</reference>
<dbReference type="AlphaFoldDB" id="A0A2T0TQ67"/>
<protein>
    <submittedName>
        <fullName evidence="2">Uncharacterized protein</fullName>
    </submittedName>
</protein>
<dbReference type="EMBL" id="PVTG01000011">
    <property type="protein sequence ID" value="PRY47872.1"/>
    <property type="molecule type" value="Genomic_DNA"/>
</dbReference>
<evidence type="ECO:0000256" key="1">
    <source>
        <dbReference type="SAM" id="MobiDB-lite"/>
    </source>
</evidence>
<dbReference type="OrthoDB" id="5197784at2"/>
<evidence type="ECO:0000313" key="2">
    <source>
        <dbReference type="EMBL" id="PRY47872.1"/>
    </source>
</evidence>
<dbReference type="Proteomes" id="UP000239210">
    <property type="component" value="Unassembled WGS sequence"/>
</dbReference>
<dbReference type="RefSeq" id="WP_106278826.1">
    <property type="nucleotide sequence ID" value="NZ_PVTG01000011.1"/>
</dbReference>
<sequence>MVTTATITTATPVIDRRPPTALRPLPDVARDVLAVAWAPGAAPPREIRVRPELHDRLRAQLGPAVEVSGLLGDPAGVPLVVDPLLPRSPGFEVRRVPPGGPVRPRLAAAA</sequence>
<proteinExistence type="predicted"/>
<keyword evidence="3" id="KW-1185">Reference proteome</keyword>